<evidence type="ECO:0000313" key="1">
    <source>
        <dbReference type="EMBL" id="QNI30321.1"/>
    </source>
</evidence>
<gene>
    <name evidence="1" type="ORF">H7849_14165</name>
</gene>
<organism evidence="1 2">
    <name type="scientific">Alloacidobacterium dinghuense</name>
    <dbReference type="NCBI Taxonomy" id="2763107"/>
    <lineage>
        <taxon>Bacteria</taxon>
        <taxon>Pseudomonadati</taxon>
        <taxon>Acidobacteriota</taxon>
        <taxon>Terriglobia</taxon>
        <taxon>Terriglobales</taxon>
        <taxon>Acidobacteriaceae</taxon>
        <taxon>Alloacidobacterium</taxon>
    </lineage>
</organism>
<dbReference type="RefSeq" id="WP_186740131.1">
    <property type="nucleotide sequence ID" value="NZ_CP060394.1"/>
</dbReference>
<sequence>MLSLPPILAQDPEHPASGYLEAKLRTGVDAGHTKIGEEFQAETLSGWSIAGCTIPQGGRIYGKVVAATRHTKSSPESTLGLLIEGVDCQGSHSRSGFALHVLEIMAPDLQSVPLHSVLPTGKGGMTSVPMAHDDNIASGDETSSIRVGAVLGENNMKLEIAAGPEFADLLRSDKQTVSLLSGTRLVLGTKEMIPDDMQLHFHPPGQEP</sequence>
<reference evidence="1 2" key="1">
    <citation type="submission" date="2020-08" db="EMBL/GenBank/DDBJ databases">
        <title>Edaphobacter telluris sp. nov. and Acidobacterium dinghuensis sp. nov., two acidobacteria isolated from forest soil.</title>
        <authorList>
            <person name="Fu J."/>
            <person name="Qiu L."/>
        </authorList>
    </citation>
    <scope>NUCLEOTIDE SEQUENCE [LARGE SCALE GENOMIC DNA]</scope>
    <source>
        <strain evidence="1">4Y35</strain>
    </source>
</reference>
<evidence type="ECO:0000313" key="2">
    <source>
        <dbReference type="Proteomes" id="UP000515312"/>
    </source>
</evidence>
<dbReference type="Proteomes" id="UP000515312">
    <property type="component" value="Chromosome"/>
</dbReference>
<dbReference type="KEGG" id="adin:H7849_14165"/>
<keyword evidence="2" id="KW-1185">Reference proteome</keyword>
<name>A0A7G8BCQ1_9BACT</name>
<dbReference type="AlphaFoldDB" id="A0A7G8BCQ1"/>
<protein>
    <submittedName>
        <fullName evidence="1">Uncharacterized protein</fullName>
    </submittedName>
</protein>
<dbReference type="EMBL" id="CP060394">
    <property type="protein sequence ID" value="QNI30321.1"/>
    <property type="molecule type" value="Genomic_DNA"/>
</dbReference>
<accession>A0A7G8BCQ1</accession>
<proteinExistence type="predicted"/>